<accession>A0AA91TUE5</accession>
<reference evidence="1 2" key="1">
    <citation type="submission" date="2017-07" db="EMBL/GenBank/DDBJ databases">
        <title>Isolation and whole genome analysis of endospore-forming bacteria from heroin.</title>
        <authorList>
            <person name="Kalinowski J."/>
            <person name="Ahrens B."/>
            <person name="Al-Dilaimi A."/>
            <person name="Winkler A."/>
            <person name="Wibberg D."/>
            <person name="Schleenbecker U."/>
            <person name="Ruckert C."/>
            <person name="Wolfel R."/>
            <person name="Grass G."/>
        </authorList>
    </citation>
    <scope>NUCLEOTIDE SEQUENCE [LARGE SCALE GENOMIC DNA]</scope>
    <source>
        <strain evidence="1 2">7521-2</strain>
    </source>
</reference>
<dbReference type="PANTHER" id="PTHR36848:SF2">
    <property type="entry name" value="SECRETED PROTEIN"/>
    <property type="match status" value="1"/>
</dbReference>
<evidence type="ECO:0000313" key="1">
    <source>
        <dbReference type="EMBL" id="PAD84330.1"/>
    </source>
</evidence>
<dbReference type="NCBIfam" id="NF045579">
    <property type="entry name" value="rhamnoside_JR"/>
    <property type="match status" value="1"/>
</dbReference>
<dbReference type="RefSeq" id="WP_095329265.1">
    <property type="nucleotide sequence ID" value="NZ_NPBQ01000030.1"/>
</dbReference>
<dbReference type="InterPro" id="IPR008979">
    <property type="entry name" value="Galactose-bd-like_sf"/>
</dbReference>
<dbReference type="InterPro" id="IPR053161">
    <property type="entry name" value="Ulvan_degrading_GH"/>
</dbReference>
<keyword evidence="1" id="KW-0378">Hydrolase</keyword>
<gene>
    <name evidence="1" type="ORF">CHH57_05410</name>
</gene>
<comment type="caution">
    <text evidence="1">The sequence shown here is derived from an EMBL/GenBank/DDBJ whole genome shotgun (WGS) entry which is preliminary data.</text>
</comment>
<dbReference type="PANTHER" id="PTHR36848">
    <property type="entry name" value="DNA-BINDING PROTEIN (PUTATIVE SECRETED PROTEIN)-RELATED"/>
    <property type="match status" value="1"/>
</dbReference>
<dbReference type="InterPro" id="IPR017853">
    <property type="entry name" value="GH"/>
</dbReference>
<dbReference type="Gene3D" id="2.60.120.260">
    <property type="entry name" value="Galactose-binding domain-like"/>
    <property type="match status" value="1"/>
</dbReference>
<dbReference type="AlphaFoldDB" id="A0AA91TUE5"/>
<dbReference type="EMBL" id="NPBQ01000030">
    <property type="protein sequence ID" value="PAD84330.1"/>
    <property type="molecule type" value="Genomic_DNA"/>
</dbReference>
<protein>
    <submittedName>
        <fullName evidence="1">Glycoside hydrolase</fullName>
    </submittedName>
</protein>
<sequence>MKRVKEVLDNKNDNYILPFFWLHGEDNDILRDYVKKIYESGIKAFIVESRPHPDFLGESWWENMDTLMEEAKKLGMKVWLLDDSHFPTGYANGRVKNDYPQYIKKYLKIHQLDFVGPLEDATILVNRGNTKQLFSKEKEYIPDKLLKIIAAKRTGNSSFDSTSFIDITNFEINGILNWSIPEGQWRIFVLMETIDGGEPQTEGYLNPLESQATQILIDEVYQPHYKRYQSEFGKTFAGFFSDEPRFGNMHGAEGSIGRKEMVYPWREGMLEEFFLDDYVFLPLLEPIESDGKEKEVRLKYMDIVSKEYSNNFTGVLAEWCQKRNVEYIGHLIEDNNSHARLGYGAGHFFRAIKPQDMSGIDVVLNQIMPGMDKNINKSITKMGWDGEFFHYGLAKMGASLGQLDRKKGGRTICEVFGAYGWAEGLSLMKFIVDHMLVRGVNHFIPHAFSPKTFPDPDCPPHFYANGHDPEFRYMYILNNYINRISHLFNGGKHIAKVGILYHAEAEWLGNYMLFQEPARVLMQHQIDFDIIPIDYVMESKITNNEFLINNNEFHTLIIPYAESLPLSFMEKVEAMSKNGINIYFVNNYPLYSEKNQRLDESFFSGTNKVNLESLGEELKIKGTELIVSEYQPYLRYYHYEHIDGNLYMFFNEDPYQEINTVAELNSEKVLLKYDGFNNELLSYDQFNKEGKKQIPIQLQPNESLILVDSNKFEGMITKNVNQLEGKETILQLKWKVEFCTALEYPTFGNLQELNNLININKLPGLENFSGNFKYTSTFNSIDLTGDRFILDLGIVNEIAEVKLNGELVGIKICTPYSFEITDYLQKGINHLEIVVVDNLGKQEQDFFSQFIPMKPSGLLGPVKVIEYKGNCS</sequence>
<proteinExistence type="predicted"/>
<dbReference type="GO" id="GO:0016787">
    <property type="term" value="F:hydrolase activity"/>
    <property type="evidence" value="ECO:0007669"/>
    <property type="project" value="UniProtKB-KW"/>
</dbReference>
<dbReference type="Proteomes" id="UP000216961">
    <property type="component" value="Unassembled WGS sequence"/>
</dbReference>
<name>A0AA91TUE5_NIACI</name>
<organism evidence="1 2">
    <name type="scientific">Niallia circulans</name>
    <name type="common">Bacillus circulans</name>
    <dbReference type="NCBI Taxonomy" id="1397"/>
    <lineage>
        <taxon>Bacteria</taxon>
        <taxon>Bacillati</taxon>
        <taxon>Bacillota</taxon>
        <taxon>Bacilli</taxon>
        <taxon>Bacillales</taxon>
        <taxon>Bacillaceae</taxon>
        <taxon>Niallia</taxon>
    </lineage>
</organism>
<dbReference type="SUPFAM" id="SSF51445">
    <property type="entry name" value="(Trans)glycosidases"/>
    <property type="match status" value="1"/>
</dbReference>
<evidence type="ECO:0000313" key="2">
    <source>
        <dbReference type="Proteomes" id="UP000216961"/>
    </source>
</evidence>
<dbReference type="SUPFAM" id="SSF49785">
    <property type="entry name" value="Galactose-binding domain-like"/>
    <property type="match status" value="1"/>
</dbReference>